<feature type="binding site" evidence="11">
    <location>
        <position position="89"/>
    </location>
    <ligand>
        <name>ATP</name>
        <dbReference type="ChEBI" id="CHEBI:30616"/>
    </ligand>
</feature>
<dbReference type="GO" id="GO:0002143">
    <property type="term" value="P:tRNA wobble position uridine thiolation"/>
    <property type="evidence" value="ECO:0007669"/>
    <property type="project" value="InterPro"/>
</dbReference>
<dbReference type="FunFam" id="3.40.50.720:FF:000033">
    <property type="entry name" value="Adenylyltransferase and sulfurtransferase MOCS3"/>
    <property type="match status" value="1"/>
</dbReference>
<dbReference type="HAMAP" id="MF_03049">
    <property type="entry name" value="MOCS3_Uba4"/>
    <property type="match status" value="1"/>
</dbReference>
<dbReference type="InterPro" id="IPR000594">
    <property type="entry name" value="ThiF_NAD_FAD-bd"/>
</dbReference>
<comment type="pathway">
    <text evidence="11">tRNA modification; 5-methoxycarbonylmethyl-2-thiouridine-tRNA biosynthesis.</text>
</comment>
<dbReference type="GO" id="GO:0046872">
    <property type="term" value="F:metal ion binding"/>
    <property type="evidence" value="ECO:0007669"/>
    <property type="project" value="UniProtKB-KW"/>
</dbReference>
<sequence length="399" mass="44390">MFSAHELSKAEVERFSRQLLLKHFGVKGQVALSKASVLIVGAGGLGCPVALYLGASGIKNIGIVDHDKVSLDNLHRQVMHTEDRVGQYKVDSIRKALLKLNSNLNIDVYRELIDSSNATEIAQKYDIIVDCSDNVATRYLVNDLCVLTNKPLVSGSALGWEGQLTVYHSGEECPCYRCIFPTPPPPETVTNCSEGGVLGPITGMIGSLQALEVINLIVKGKSNYAGRLFLFDGLDGRTRTISLRKRKVDCDICGQNPTIKCLQDYVQFCQMGPTDKVKTLNLLKPELRISVRDFFIKYWQEDEKRPLLIDVRPTIEYDICHLPGSKNVPLSKLEKMADDELSDVVNGQIETVFLLCHRGNDSQLAVNIFKDKVSDYKFKDIIGGLDSWATEIDSKFPTY</sequence>
<accession>A0A811KTU5</accession>
<feature type="binding site" evidence="11">
    <location>
        <begin position="72"/>
        <end position="76"/>
    </location>
    <ligand>
        <name>ATP</name>
        <dbReference type="ChEBI" id="CHEBI:30616"/>
    </ligand>
</feature>
<evidence type="ECO:0000256" key="10">
    <source>
        <dbReference type="ARBA" id="ARBA00023268"/>
    </source>
</evidence>
<name>A0A811KTU5_9BILA</name>
<dbReference type="GO" id="GO:0004792">
    <property type="term" value="F:thiosulfate-cyanide sulfurtransferase activity"/>
    <property type="evidence" value="ECO:0007669"/>
    <property type="project" value="TreeGrafter"/>
</dbReference>
<evidence type="ECO:0000313" key="14">
    <source>
        <dbReference type="Proteomes" id="UP000614601"/>
    </source>
</evidence>
<organism evidence="13 14">
    <name type="scientific">Bursaphelenchus okinawaensis</name>
    <dbReference type="NCBI Taxonomy" id="465554"/>
    <lineage>
        <taxon>Eukaryota</taxon>
        <taxon>Metazoa</taxon>
        <taxon>Ecdysozoa</taxon>
        <taxon>Nematoda</taxon>
        <taxon>Chromadorea</taxon>
        <taxon>Rhabditida</taxon>
        <taxon>Tylenchina</taxon>
        <taxon>Tylenchomorpha</taxon>
        <taxon>Aphelenchoidea</taxon>
        <taxon>Aphelenchoididae</taxon>
        <taxon>Bursaphelenchus</taxon>
    </lineage>
</organism>
<dbReference type="Pfam" id="PF00899">
    <property type="entry name" value="ThiF"/>
    <property type="match status" value="1"/>
</dbReference>
<keyword evidence="9 11" id="KW-0501">Molybdenum cofactor biosynthesis</keyword>
<proteinExistence type="inferred from homology"/>
<feature type="binding site" evidence="11">
    <location>
        <begin position="133"/>
        <end position="134"/>
    </location>
    <ligand>
        <name>ATP</name>
        <dbReference type="ChEBI" id="CHEBI:30616"/>
    </ligand>
</feature>
<dbReference type="UniPathway" id="UPA00988"/>
<dbReference type="GO" id="GO:0006777">
    <property type="term" value="P:Mo-molybdopterin cofactor biosynthetic process"/>
    <property type="evidence" value="ECO:0007669"/>
    <property type="project" value="UniProtKB-UniRule"/>
</dbReference>
<feature type="binding site" evidence="11">
    <location>
        <position position="65"/>
    </location>
    <ligand>
        <name>ATP</name>
        <dbReference type="ChEBI" id="CHEBI:30616"/>
    </ligand>
</feature>
<dbReference type="Gene3D" id="3.40.50.720">
    <property type="entry name" value="NAD(P)-binding Rossmann-like Domain"/>
    <property type="match status" value="1"/>
</dbReference>
<dbReference type="SMART" id="SM00450">
    <property type="entry name" value="RHOD"/>
    <property type="match status" value="1"/>
</dbReference>
<evidence type="ECO:0000256" key="4">
    <source>
        <dbReference type="ARBA" id="ARBA00022694"/>
    </source>
</evidence>
<dbReference type="AlphaFoldDB" id="A0A811KTU5"/>
<dbReference type="InterPro" id="IPR036873">
    <property type="entry name" value="Rhodanese-like_dom_sf"/>
</dbReference>
<feature type="binding site" evidence="11">
    <location>
        <position position="175"/>
    </location>
    <ligand>
        <name>Zn(2+)</name>
        <dbReference type="ChEBI" id="CHEBI:29105"/>
    </ligand>
</feature>
<dbReference type="Proteomes" id="UP000783686">
    <property type="component" value="Unassembled WGS sequence"/>
</dbReference>
<dbReference type="EC" id="2.8.1.-" evidence="11"/>
<evidence type="ECO:0000256" key="5">
    <source>
        <dbReference type="ARBA" id="ARBA00022723"/>
    </source>
</evidence>
<evidence type="ECO:0000256" key="11">
    <source>
        <dbReference type="HAMAP-Rule" id="MF_03049"/>
    </source>
</evidence>
<dbReference type="InterPro" id="IPR028885">
    <property type="entry name" value="MOCS3/Uba4"/>
</dbReference>
<comment type="subcellular location">
    <subcellularLocation>
        <location evidence="1">Cytoplasm</location>
        <location evidence="1">Cytosol</location>
    </subcellularLocation>
</comment>
<keyword evidence="3 11" id="KW-0808">Transferase</keyword>
<feature type="binding site" evidence="11">
    <location>
        <position position="250"/>
    </location>
    <ligand>
        <name>Zn(2+)</name>
        <dbReference type="ChEBI" id="CHEBI:29105"/>
    </ligand>
</feature>
<keyword evidence="10 11" id="KW-0511">Multifunctional enzyme</keyword>
<dbReference type="InterPro" id="IPR001763">
    <property type="entry name" value="Rhodanese-like_dom"/>
</dbReference>
<evidence type="ECO:0000256" key="6">
    <source>
        <dbReference type="ARBA" id="ARBA00022741"/>
    </source>
</evidence>
<dbReference type="Proteomes" id="UP000614601">
    <property type="component" value="Unassembled WGS sequence"/>
</dbReference>
<keyword evidence="8 11" id="KW-0067">ATP-binding</keyword>
<comment type="function">
    <text evidence="11">Plays a central role in 2-thiolation of mcm(5)S(2)U at tRNA wobble positions of cytosolic tRNA(Lys), tRNA(Glu) and tRNA(Gln). Acts by mediating the C-terminal thiocarboxylation of the sulfur carrier URM1. Its N-terminus first activates URM1 as acyl-adenylate (-COAMP), then the persulfide sulfur on the catalytic cysteine is transferred to URM1 to form thiocarboxylation (-COSH) of its C-terminus. The reaction probably involves hydrogen sulfide that is generated from the persulfide intermediate and that acts as nucleophile towards URM1. Subsequently, a transient disulfide bond is formed. Does not use thiosulfate as sulfur donor; NFS1 probably acting as a sulfur donor for thiocarboxylation reactions.</text>
</comment>
<comment type="caution">
    <text evidence="13">The sequence shown here is derived from an EMBL/GenBank/DDBJ whole genome shotgun (WGS) entry which is preliminary data.</text>
</comment>
<protein>
    <recommendedName>
        <fullName evidence="11">Adenylyltransferase and sulfurtransferase MOCS3 homolog</fullName>
    </recommendedName>
    <alternativeName>
        <fullName evidence="11">UBA4 homolog</fullName>
    </alternativeName>
    <alternativeName>
        <fullName evidence="11">Ubiquitin-like protein activator 4 homolog</fullName>
    </alternativeName>
    <domain>
        <recommendedName>
            <fullName evidence="11">Adenylyltransferase</fullName>
            <ecNumber evidence="11">2.7.7.-</ecNumber>
        </recommendedName>
    </domain>
    <domain>
        <recommendedName>
            <fullName evidence="11">Sulfurtransferase</fullName>
            <ecNumber evidence="11">2.8.1.-</ecNumber>
        </recommendedName>
    </domain>
</protein>
<dbReference type="GO" id="GO:0042292">
    <property type="term" value="F:URM1 activating enzyme activity"/>
    <property type="evidence" value="ECO:0007669"/>
    <property type="project" value="TreeGrafter"/>
</dbReference>
<feature type="binding site" evidence="11">
    <location>
        <position position="253"/>
    </location>
    <ligand>
        <name>Zn(2+)</name>
        <dbReference type="ChEBI" id="CHEBI:29105"/>
    </ligand>
</feature>
<dbReference type="InterPro" id="IPR045886">
    <property type="entry name" value="ThiF/MoeB/HesA"/>
</dbReference>
<dbReference type="Pfam" id="PF00581">
    <property type="entry name" value="Rhodanese"/>
    <property type="match status" value="1"/>
</dbReference>
<keyword evidence="2 11" id="KW-0963">Cytoplasm</keyword>
<evidence type="ECO:0000256" key="9">
    <source>
        <dbReference type="ARBA" id="ARBA00023150"/>
    </source>
</evidence>
<feature type="binding site" evidence="11">
    <location>
        <position position="178"/>
    </location>
    <ligand>
        <name>Zn(2+)</name>
        <dbReference type="ChEBI" id="CHEBI:29105"/>
    </ligand>
</feature>
<feature type="active site" description="Glycyl thioester intermediate; for adenylyltransferase activity" evidence="11">
    <location>
        <position position="192"/>
    </location>
</feature>
<dbReference type="NCBIfam" id="NF004281">
    <property type="entry name" value="PRK05690.1"/>
    <property type="match status" value="1"/>
</dbReference>
<evidence type="ECO:0000256" key="1">
    <source>
        <dbReference type="ARBA" id="ARBA00004514"/>
    </source>
</evidence>
<feature type="active site" description="Cysteine persulfide intermediate; for sulfurtransferase activity" evidence="11">
    <location>
        <position position="356"/>
    </location>
</feature>
<keyword evidence="4 11" id="KW-0819">tRNA processing</keyword>
<dbReference type="OrthoDB" id="10261062at2759"/>
<keyword evidence="5 11" id="KW-0479">Metal-binding</keyword>
<evidence type="ECO:0000256" key="8">
    <source>
        <dbReference type="ARBA" id="ARBA00022840"/>
    </source>
</evidence>
<dbReference type="GO" id="GO:0005829">
    <property type="term" value="C:cytosol"/>
    <property type="evidence" value="ECO:0007669"/>
    <property type="project" value="UniProtKB-SubCell"/>
</dbReference>
<keyword evidence="14" id="KW-1185">Reference proteome</keyword>
<dbReference type="SUPFAM" id="SSF69572">
    <property type="entry name" value="Activating enzymes of the ubiquitin-like proteins"/>
    <property type="match status" value="1"/>
</dbReference>
<dbReference type="GO" id="GO:0005524">
    <property type="term" value="F:ATP binding"/>
    <property type="evidence" value="ECO:0007669"/>
    <property type="project" value="UniProtKB-KW"/>
</dbReference>
<dbReference type="CDD" id="cd00757">
    <property type="entry name" value="ThiF_MoeB_HesA_family"/>
    <property type="match status" value="1"/>
</dbReference>
<evidence type="ECO:0000256" key="7">
    <source>
        <dbReference type="ARBA" id="ARBA00022833"/>
    </source>
</evidence>
<dbReference type="GO" id="GO:0070566">
    <property type="term" value="F:adenylyltransferase activity"/>
    <property type="evidence" value="ECO:0007669"/>
    <property type="project" value="InterPro"/>
</dbReference>
<dbReference type="Gene3D" id="3.40.250.10">
    <property type="entry name" value="Rhodanese-like domain"/>
    <property type="match status" value="1"/>
</dbReference>
<feature type="binding site" evidence="11">
    <location>
        <position position="44"/>
    </location>
    <ligand>
        <name>ATP</name>
        <dbReference type="ChEBI" id="CHEBI:30616"/>
    </ligand>
</feature>
<dbReference type="FunFam" id="3.40.250.10:FF:000014">
    <property type="entry name" value="Adenylyltransferase and sulfurtransferase MOCS3"/>
    <property type="match status" value="1"/>
</dbReference>
<comment type="similarity">
    <text evidence="11">In the N-terminal section; belongs to the HesA/MoeB/ThiF family. UBA4 subfamily.</text>
</comment>
<evidence type="ECO:0000256" key="2">
    <source>
        <dbReference type="ARBA" id="ARBA00022490"/>
    </source>
</evidence>
<keyword evidence="6 11" id="KW-0547">Nucleotide-binding</keyword>
<comment type="cofactor">
    <cofactor evidence="11">
        <name>Zn(2+)</name>
        <dbReference type="ChEBI" id="CHEBI:29105"/>
    </cofactor>
    <text evidence="11">Binds 1 zinc ion per subunit.</text>
</comment>
<dbReference type="EMBL" id="CAJFDH010000004">
    <property type="protein sequence ID" value="CAD5219236.1"/>
    <property type="molecule type" value="Genomic_DNA"/>
</dbReference>
<dbReference type="PANTHER" id="PTHR10953">
    <property type="entry name" value="UBIQUITIN-ACTIVATING ENZYME E1"/>
    <property type="match status" value="1"/>
</dbReference>
<evidence type="ECO:0000313" key="13">
    <source>
        <dbReference type="EMBL" id="CAD5219236.1"/>
    </source>
</evidence>
<feature type="domain" description="Rhodanese" evidence="12">
    <location>
        <begin position="302"/>
        <end position="397"/>
    </location>
</feature>
<dbReference type="PANTHER" id="PTHR10953:SF102">
    <property type="entry name" value="ADENYLYLTRANSFERASE AND SULFURTRANSFERASE MOCS3"/>
    <property type="match status" value="1"/>
</dbReference>
<reference evidence="13" key="1">
    <citation type="submission" date="2020-09" db="EMBL/GenBank/DDBJ databases">
        <authorList>
            <person name="Kikuchi T."/>
        </authorList>
    </citation>
    <scope>NUCLEOTIDE SEQUENCE</scope>
    <source>
        <strain evidence="13">SH1</strain>
    </source>
</reference>
<dbReference type="InterPro" id="IPR035985">
    <property type="entry name" value="Ubiquitin-activating_enz"/>
</dbReference>
<evidence type="ECO:0000259" key="12">
    <source>
        <dbReference type="PROSITE" id="PS50206"/>
    </source>
</evidence>
<dbReference type="EC" id="2.7.7.-" evidence="11"/>
<dbReference type="PROSITE" id="PS50206">
    <property type="entry name" value="RHODANESE_3"/>
    <property type="match status" value="1"/>
</dbReference>
<evidence type="ECO:0000256" key="3">
    <source>
        <dbReference type="ARBA" id="ARBA00022679"/>
    </source>
</evidence>
<gene>
    <name evidence="13" type="ORF">BOKJ2_LOCUS8343</name>
</gene>
<dbReference type="GO" id="GO:0032447">
    <property type="term" value="P:protein urmylation"/>
    <property type="evidence" value="ECO:0007669"/>
    <property type="project" value="TreeGrafter"/>
</dbReference>
<keyword evidence="7 11" id="KW-0862">Zinc</keyword>
<dbReference type="EMBL" id="CAJFCW020000004">
    <property type="protein sequence ID" value="CAG9112398.1"/>
    <property type="molecule type" value="Genomic_DNA"/>
</dbReference>